<comment type="caution">
    <text evidence="1">The sequence shown here is derived from an EMBL/GenBank/DDBJ whole genome shotgun (WGS) entry which is preliminary data.</text>
</comment>
<reference evidence="1 2" key="1">
    <citation type="submission" date="2024-04" db="EMBL/GenBank/DDBJ databases">
        <title>genome sequences of Mucor flavus KT1a and Helicostylum pulchrum KT1b strains isolation_sourced from the surface of a dry-aged beef.</title>
        <authorList>
            <person name="Toyotome T."/>
            <person name="Hosono M."/>
            <person name="Torimaru M."/>
            <person name="Fukuda K."/>
            <person name="Mikami N."/>
        </authorList>
    </citation>
    <scope>NUCLEOTIDE SEQUENCE [LARGE SCALE GENOMIC DNA]</scope>
    <source>
        <strain evidence="1 2">KT1b</strain>
    </source>
</reference>
<gene>
    <name evidence="1" type="ORF">HPULCUR_000688</name>
</gene>
<dbReference type="Proteomes" id="UP001476247">
    <property type="component" value="Unassembled WGS sequence"/>
</dbReference>
<accession>A0ABP9XKK5</accession>
<proteinExistence type="predicted"/>
<keyword evidence="2" id="KW-1185">Reference proteome</keyword>
<name>A0ABP9XKK5_9FUNG</name>
<sequence>MYAGIQGQLPHLKALPDSDHMNLESYVYTALFLKTTAAVSDPKVSGPTLIKSIKYAIFKPHFKSRILVRKEDRLNIFTEFMKTKNGCDNQVAHTQFLSEAGGLIRSLKVHRFSAILDTKGEASKSIDRLFAIFQLCPLLEECATYDAVSVLASRRKSKYPSLKKLSILILKHSMPLGFVNSLSLNLPNLCEFSFGFRYYDNMNTDPIAINMSHSSLDSLTWRGRATRVKFGGDVEVYIKLKTDRGLKYYSGNKDALLPVDENRYLLATQNTRFDINCRDLNELRIMDNLCEDHYSWIF</sequence>
<protein>
    <submittedName>
        <fullName evidence="1">Uncharacterized protein</fullName>
    </submittedName>
</protein>
<evidence type="ECO:0000313" key="1">
    <source>
        <dbReference type="EMBL" id="GAA5795332.1"/>
    </source>
</evidence>
<dbReference type="EMBL" id="BAABUJ010000004">
    <property type="protein sequence ID" value="GAA5795332.1"/>
    <property type="molecule type" value="Genomic_DNA"/>
</dbReference>
<organism evidence="1 2">
    <name type="scientific">Helicostylum pulchrum</name>
    <dbReference type="NCBI Taxonomy" id="562976"/>
    <lineage>
        <taxon>Eukaryota</taxon>
        <taxon>Fungi</taxon>
        <taxon>Fungi incertae sedis</taxon>
        <taxon>Mucoromycota</taxon>
        <taxon>Mucoromycotina</taxon>
        <taxon>Mucoromycetes</taxon>
        <taxon>Mucorales</taxon>
        <taxon>Mucorineae</taxon>
        <taxon>Mucoraceae</taxon>
        <taxon>Helicostylum</taxon>
    </lineage>
</organism>
<evidence type="ECO:0000313" key="2">
    <source>
        <dbReference type="Proteomes" id="UP001476247"/>
    </source>
</evidence>